<sequence>MKADKTKTTTENRKPKWFVGEVIKNSAENTIVVKVESKYAHPKYGKIIKVHKTYQAHCEDKTVTVGDIVMIEEGRPVSRHKSFYFRNKVEKKS</sequence>
<evidence type="ECO:0000313" key="6">
    <source>
        <dbReference type="EMBL" id="KXK10061.1"/>
    </source>
</evidence>
<keyword evidence="5" id="KW-0694">RNA-binding</keyword>
<comment type="similarity">
    <text evidence="1 4">Belongs to the universal ribosomal protein uS17 family.</text>
</comment>
<evidence type="ECO:0000313" key="7">
    <source>
        <dbReference type="Proteomes" id="UP000070449"/>
    </source>
</evidence>
<dbReference type="GO" id="GO:0006412">
    <property type="term" value="P:translation"/>
    <property type="evidence" value="ECO:0007669"/>
    <property type="project" value="InterPro"/>
</dbReference>
<dbReference type="InterPro" id="IPR012340">
    <property type="entry name" value="NA-bd_OB-fold"/>
</dbReference>
<evidence type="ECO:0000256" key="5">
    <source>
        <dbReference type="RuleBase" id="RU003873"/>
    </source>
</evidence>
<dbReference type="GO" id="GO:0003735">
    <property type="term" value="F:structural constituent of ribosome"/>
    <property type="evidence" value="ECO:0007669"/>
    <property type="project" value="InterPro"/>
</dbReference>
<dbReference type="Proteomes" id="UP000070449">
    <property type="component" value="Unassembled WGS sequence"/>
</dbReference>
<keyword evidence="5" id="KW-0699">rRNA-binding</keyword>
<reference evidence="6 7" key="1">
    <citation type="submission" date="2015-02" db="EMBL/GenBank/DDBJ databases">
        <title>Improved understanding of the partial-nitritation anammox process through 23 genomes representing the majority of the microbial community.</title>
        <authorList>
            <person name="Speth D.R."/>
            <person name="In T Zandt M."/>
            <person name="Guerrero Cruz S."/>
            <person name="Jetten M.S."/>
            <person name="Dutilh B.E."/>
        </authorList>
    </citation>
    <scope>NUCLEOTIDE SEQUENCE [LARGE SCALE GENOMIC DNA]</scope>
    <source>
        <strain evidence="6">OLB21</strain>
    </source>
</reference>
<dbReference type="PANTHER" id="PTHR10744">
    <property type="entry name" value="40S RIBOSOMAL PROTEIN S11 FAMILY MEMBER"/>
    <property type="match status" value="1"/>
</dbReference>
<dbReference type="InterPro" id="IPR000266">
    <property type="entry name" value="Ribosomal_uS17"/>
</dbReference>
<proteinExistence type="inferred from homology"/>
<dbReference type="STRING" id="1617427.UZ20_WS6002000143"/>
<dbReference type="NCBIfam" id="NF004123">
    <property type="entry name" value="PRK05610.1"/>
    <property type="match status" value="1"/>
</dbReference>
<protein>
    <recommendedName>
        <fullName evidence="5">30S ribosomal protein S17</fullName>
    </recommendedName>
</protein>
<dbReference type="PANTHER" id="PTHR10744:SF1">
    <property type="entry name" value="SMALL RIBOSOMAL SUBUNIT PROTEIN US17M"/>
    <property type="match status" value="1"/>
</dbReference>
<dbReference type="AlphaFoldDB" id="A0A136KKW2"/>
<comment type="caution">
    <text evidence="6">The sequence shown here is derived from an EMBL/GenBank/DDBJ whole genome shotgun (WGS) entry which is preliminary data.</text>
</comment>
<dbReference type="GO" id="GO:0022627">
    <property type="term" value="C:cytosolic small ribosomal subunit"/>
    <property type="evidence" value="ECO:0007669"/>
    <property type="project" value="TreeGrafter"/>
</dbReference>
<comment type="function">
    <text evidence="5">One of the primary rRNA binding proteins, it binds specifically to the 5'-end of 16S ribosomal.</text>
</comment>
<dbReference type="CDD" id="cd00364">
    <property type="entry name" value="Ribosomal_uS17"/>
    <property type="match status" value="1"/>
</dbReference>
<dbReference type="GO" id="GO:0019843">
    <property type="term" value="F:rRNA binding"/>
    <property type="evidence" value="ECO:0007669"/>
    <property type="project" value="UniProtKB-KW"/>
</dbReference>
<dbReference type="PROSITE" id="PS00056">
    <property type="entry name" value="RIBOSOMAL_S17"/>
    <property type="match status" value="1"/>
</dbReference>
<dbReference type="Gene3D" id="2.40.50.140">
    <property type="entry name" value="Nucleic acid-binding proteins"/>
    <property type="match status" value="1"/>
</dbReference>
<dbReference type="PRINTS" id="PR00973">
    <property type="entry name" value="RIBOSOMALS17"/>
</dbReference>
<evidence type="ECO:0000256" key="1">
    <source>
        <dbReference type="ARBA" id="ARBA00010254"/>
    </source>
</evidence>
<dbReference type="SUPFAM" id="SSF50249">
    <property type="entry name" value="Nucleic acid-binding proteins"/>
    <property type="match status" value="1"/>
</dbReference>
<keyword evidence="2 4" id="KW-0689">Ribosomal protein</keyword>
<dbReference type="EMBL" id="JYPD01000010">
    <property type="protein sequence ID" value="KXK10061.1"/>
    <property type="molecule type" value="Genomic_DNA"/>
</dbReference>
<dbReference type="Pfam" id="PF00366">
    <property type="entry name" value="Ribosomal_S17"/>
    <property type="match status" value="1"/>
</dbReference>
<gene>
    <name evidence="6" type="primary">rpsQ</name>
    <name evidence="6" type="ORF">UZ20_WS6002000143</name>
</gene>
<evidence type="ECO:0000256" key="4">
    <source>
        <dbReference type="RuleBase" id="RU003872"/>
    </source>
</evidence>
<dbReference type="InterPro" id="IPR019979">
    <property type="entry name" value="Ribosomal_uS17_CS"/>
</dbReference>
<accession>A0A136KKW2</accession>
<organism evidence="6 7">
    <name type="scientific">candidate division WS6 bacterium OLB21</name>
    <dbReference type="NCBI Taxonomy" id="1617427"/>
    <lineage>
        <taxon>Bacteria</taxon>
        <taxon>Candidatus Dojkabacteria</taxon>
    </lineage>
</organism>
<keyword evidence="3 4" id="KW-0687">Ribonucleoprotein</keyword>
<evidence type="ECO:0000256" key="2">
    <source>
        <dbReference type="ARBA" id="ARBA00022980"/>
    </source>
</evidence>
<evidence type="ECO:0000256" key="3">
    <source>
        <dbReference type="ARBA" id="ARBA00023274"/>
    </source>
</evidence>
<name>A0A136KKW2_9BACT</name>